<proteinExistence type="predicted"/>
<organism evidence="2 3">
    <name type="scientific">Austropuccinia psidii MF-1</name>
    <dbReference type="NCBI Taxonomy" id="1389203"/>
    <lineage>
        <taxon>Eukaryota</taxon>
        <taxon>Fungi</taxon>
        <taxon>Dikarya</taxon>
        <taxon>Basidiomycota</taxon>
        <taxon>Pucciniomycotina</taxon>
        <taxon>Pucciniomycetes</taxon>
        <taxon>Pucciniales</taxon>
        <taxon>Sphaerophragmiaceae</taxon>
        <taxon>Austropuccinia</taxon>
    </lineage>
</organism>
<reference evidence="2" key="1">
    <citation type="submission" date="2021-03" db="EMBL/GenBank/DDBJ databases">
        <title>Draft genome sequence of rust myrtle Austropuccinia psidii MF-1, a brazilian biotype.</title>
        <authorList>
            <person name="Quecine M.C."/>
            <person name="Pachon D.M.R."/>
            <person name="Bonatelli M.L."/>
            <person name="Correr F.H."/>
            <person name="Franceschini L.M."/>
            <person name="Leite T.F."/>
            <person name="Margarido G.R.A."/>
            <person name="Almeida C.A."/>
            <person name="Ferrarezi J.A."/>
            <person name="Labate C.A."/>
        </authorList>
    </citation>
    <scope>NUCLEOTIDE SEQUENCE</scope>
    <source>
        <strain evidence="2">MF-1</strain>
    </source>
</reference>
<dbReference type="AlphaFoldDB" id="A0A9Q3F5T3"/>
<protein>
    <submittedName>
        <fullName evidence="2">Uncharacterized protein</fullName>
    </submittedName>
</protein>
<feature type="region of interest" description="Disordered" evidence="1">
    <location>
        <begin position="1"/>
        <end position="66"/>
    </location>
</feature>
<name>A0A9Q3F5T3_9BASI</name>
<evidence type="ECO:0000256" key="1">
    <source>
        <dbReference type="SAM" id="MobiDB-lite"/>
    </source>
</evidence>
<evidence type="ECO:0000313" key="3">
    <source>
        <dbReference type="Proteomes" id="UP000765509"/>
    </source>
</evidence>
<gene>
    <name evidence="2" type="ORF">O181_074031</name>
</gene>
<dbReference type="EMBL" id="AVOT02039298">
    <property type="protein sequence ID" value="MBW0534316.1"/>
    <property type="molecule type" value="Genomic_DNA"/>
</dbReference>
<feature type="compositionally biased region" description="Basic residues" evidence="1">
    <location>
        <begin position="28"/>
        <end position="45"/>
    </location>
</feature>
<dbReference type="Proteomes" id="UP000765509">
    <property type="component" value="Unassembled WGS sequence"/>
</dbReference>
<keyword evidence="3" id="KW-1185">Reference proteome</keyword>
<comment type="caution">
    <text evidence="2">The sequence shown here is derived from an EMBL/GenBank/DDBJ whole genome shotgun (WGS) entry which is preliminary data.</text>
</comment>
<feature type="compositionally biased region" description="Polar residues" evidence="1">
    <location>
        <begin position="10"/>
        <end position="19"/>
    </location>
</feature>
<accession>A0A9Q3F5T3</accession>
<evidence type="ECO:0000313" key="2">
    <source>
        <dbReference type="EMBL" id="MBW0534316.1"/>
    </source>
</evidence>
<sequence length="66" mass="7203">MTPALEEGPVTSTSFNSAPETFKEKPKGPQRKKKGTKNHPGKGKGKASWNRPYHKGTGSPNWSLQP</sequence>